<evidence type="ECO:0000256" key="5">
    <source>
        <dbReference type="ARBA" id="ARBA00022679"/>
    </source>
</evidence>
<name>A0A1R4IET9_9ACTN</name>
<feature type="domain" description="Porphobilinogen deaminase N-terminal" evidence="9">
    <location>
        <begin position="2"/>
        <end position="221"/>
    </location>
</feature>
<dbReference type="InterPro" id="IPR036803">
    <property type="entry name" value="Porphobilinogen_deaminase_C_sf"/>
</dbReference>
<evidence type="ECO:0000313" key="12">
    <source>
        <dbReference type="Proteomes" id="UP000188342"/>
    </source>
</evidence>
<comment type="function">
    <text evidence="2">Tetrapolymerization of the monopyrrole PBG into the hydroxymethylbilane pre-uroporphyrinogen in several discrete steps.</text>
</comment>
<dbReference type="GO" id="GO:0004418">
    <property type="term" value="F:hydroxymethylbilane synthase activity"/>
    <property type="evidence" value="ECO:0007669"/>
    <property type="project" value="UniProtKB-UniRule"/>
</dbReference>
<sequence>MIRIGARRSPLAVAQAEWVAARLAELGHPCELLGIDSLGDVDRRRLTEIGGTGIFATAVREQLLADRIDVAVHSLKDLPVAPAPGLVVAAIPEREDVRDVLVGLDIDQWRDGTRVGTGSPRRAVQVERIARERGVAVEVVPIRGNVDTRLGLVRDGEVDATLLAAAGLLRLGRLSPEAVTTGVDEDQDVLIGDLPARLLSLDVLLPAAGQGALAVECRSDAPDEVLQALAELDHAATRAAITAERTFLNTLEAGCLAPVGAHAAVGEDLTLRVVAGEQSSNNEQLHVARVAGSPQDAGNLGAALAREVLPLLTGTGIDQKVEEAR</sequence>
<dbReference type="STRING" id="1255658.FM114_01300"/>
<dbReference type="PANTHER" id="PTHR11557:SF0">
    <property type="entry name" value="PORPHOBILINOGEN DEAMINASE"/>
    <property type="match status" value="1"/>
</dbReference>
<accession>A0A1R4IET9</accession>
<dbReference type="AlphaFoldDB" id="A0A1R4IET9"/>
<dbReference type="GO" id="GO:0005737">
    <property type="term" value="C:cytoplasm"/>
    <property type="evidence" value="ECO:0007669"/>
    <property type="project" value="UniProtKB-UniRule"/>
</dbReference>
<evidence type="ECO:0000313" key="11">
    <source>
        <dbReference type="EMBL" id="SJN18054.1"/>
    </source>
</evidence>
<dbReference type="SUPFAM" id="SSF54782">
    <property type="entry name" value="Porphobilinogen deaminase (hydroxymethylbilane synthase), C-terminal domain"/>
    <property type="match status" value="1"/>
</dbReference>
<dbReference type="SUPFAM" id="SSF53850">
    <property type="entry name" value="Periplasmic binding protein-like II"/>
    <property type="match status" value="1"/>
</dbReference>
<dbReference type="PROSITE" id="PS00533">
    <property type="entry name" value="PORPHOBILINOGEN_DEAM"/>
    <property type="match status" value="1"/>
</dbReference>
<feature type="domain" description="Porphobilinogen deaminase C-terminal" evidence="10">
    <location>
        <begin position="240"/>
        <end position="308"/>
    </location>
</feature>
<keyword evidence="6" id="KW-0627">Porphyrin biosynthesis</keyword>
<evidence type="ECO:0000256" key="6">
    <source>
        <dbReference type="ARBA" id="ARBA00023244"/>
    </source>
</evidence>
<keyword evidence="12" id="KW-1185">Reference proteome</keyword>
<dbReference type="NCBIfam" id="TIGR00212">
    <property type="entry name" value="hemC"/>
    <property type="match status" value="1"/>
</dbReference>
<evidence type="ECO:0000256" key="3">
    <source>
        <dbReference type="ARBA" id="ARBA00005638"/>
    </source>
</evidence>
<dbReference type="Gene3D" id="3.40.190.10">
    <property type="entry name" value="Periplasmic binding protein-like II"/>
    <property type="match status" value="2"/>
</dbReference>
<dbReference type="PRINTS" id="PR00151">
    <property type="entry name" value="PORPHBDMNASE"/>
</dbReference>
<evidence type="ECO:0000259" key="9">
    <source>
        <dbReference type="Pfam" id="PF01379"/>
    </source>
</evidence>
<dbReference type="Proteomes" id="UP000188342">
    <property type="component" value="Unassembled WGS sequence"/>
</dbReference>
<comment type="similarity">
    <text evidence="3">Belongs to the HMBS family.</text>
</comment>
<dbReference type="InterPro" id="IPR000860">
    <property type="entry name" value="HemC"/>
</dbReference>
<proteinExistence type="inferred from homology"/>
<organism evidence="11 12">
    <name type="scientific">Luteococcus japonicus LSP_Lj1</name>
    <dbReference type="NCBI Taxonomy" id="1255658"/>
    <lineage>
        <taxon>Bacteria</taxon>
        <taxon>Bacillati</taxon>
        <taxon>Actinomycetota</taxon>
        <taxon>Actinomycetes</taxon>
        <taxon>Propionibacteriales</taxon>
        <taxon>Propionibacteriaceae</taxon>
        <taxon>Luteococcus</taxon>
    </lineage>
</organism>
<gene>
    <name evidence="11" type="ORF">FM114_01300</name>
</gene>
<dbReference type="PIRSF" id="PIRSF001438">
    <property type="entry name" value="4pyrrol_synth_OHMeBilane_synth"/>
    <property type="match status" value="1"/>
</dbReference>
<dbReference type="RefSeq" id="WP_094763392.1">
    <property type="nucleotide sequence ID" value="NZ_FUKQ01000006.1"/>
</dbReference>
<evidence type="ECO:0000256" key="2">
    <source>
        <dbReference type="ARBA" id="ARBA00002869"/>
    </source>
</evidence>
<evidence type="ECO:0000256" key="8">
    <source>
        <dbReference type="NCBIfam" id="TIGR00212"/>
    </source>
</evidence>
<dbReference type="OrthoDB" id="9810298at2"/>
<dbReference type="Gene3D" id="3.30.160.40">
    <property type="entry name" value="Porphobilinogen deaminase, C-terminal domain"/>
    <property type="match status" value="1"/>
</dbReference>
<evidence type="ECO:0000256" key="1">
    <source>
        <dbReference type="ARBA" id="ARBA00001916"/>
    </source>
</evidence>
<evidence type="ECO:0000256" key="4">
    <source>
        <dbReference type="ARBA" id="ARBA00012655"/>
    </source>
</evidence>
<dbReference type="InterPro" id="IPR022419">
    <property type="entry name" value="Porphobilin_deaminase_cofac_BS"/>
</dbReference>
<dbReference type="EC" id="2.5.1.61" evidence="4 8"/>
<dbReference type="InterPro" id="IPR022418">
    <property type="entry name" value="Porphobilinogen_deaminase_C"/>
</dbReference>
<dbReference type="InterPro" id="IPR022417">
    <property type="entry name" value="Porphobilin_deaminase_N"/>
</dbReference>
<evidence type="ECO:0000259" key="10">
    <source>
        <dbReference type="Pfam" id="PF03900"/>
    </source>
</evidence>
<protein>
    <recommendedName>
        <fullName evidence="4 8">Hydroxymethylbilane synthase</fullName>
        <ecNumber evidence="4 8">2.5.1.61</ecNumber>
    </recommendedName>
</protein>
<dbReference type="Pfam" id="PF03900">
    <property type="entry name" value="Porphobil_deamC"/>
    <property type="match status" value="1"/>
</dbReference>
<comment type="catalytic activity">
    <reaction evidence="7">
        <text>4 porphobilinogen + H2O = hydroxymethylbilane + 4 NH4(+)</text>
        <dbReference type="Rhea" id="RHEA:13185"/>
        <dbReference type="ChEBI" id="CHEBI:15377"/>
        <dbReference type="ChEBI" id="CHEBI:28938"/>
        <dbReference type="ChEBI" id="CHEBI:57845"/>
        <dbReference type="ChEBI" id="CHEBI:58126"/>
        <dbReference type="EC" id="2.5.1.61"/>
    </reaction>
</comment>
<reference evidence="11 12" key="1">
    <citation type="submission" date="2017-02" db="EMBL/GenBank/DDBJ databases">
        <authorList>
            <person name="Peterson S.W."/>
        </authorList>
    </citation>
    <scope>NUCLEOTIDE SEQUENCE [LARGE SCALE GENOMIC DNA]</scope>
    <source>
        <strain evidence="11 12">LSP_Lj1</strain>
    </source>
</reference>
<dbReference type="Pfam" id="PF01379">
    <property type="entry name" value="Porphobil_deam"/>
    <property type="match status" value="1"/>
</dbReference>
<dbReference type="EMBL" id="FUKQ01000006">
    <property type="protein sequence ID" value="SJN18054.1"/>
    <property type="molecule type" value="Genomic_DNA"/>
</dbReference>
<dbReference type="GO" id="GO:0006783">
    <property type="term" value="P:heme biosynthetic process"/>
    <property type="evidence" value="ECO:0007669"/>
    <property type="project" value="TreeGrafter"/>
</dbReference>
<evidence type="ECO:0000256" key="7">
    <source>
        <dbReference type="ARBA" id="ARBA00048169"/>
    </source>
</evidence>
<dbReference type="PANTHER" id="PTHR11557">
    <property type="entry name" value="PORPHOBILINOGEN DEAMINASE"/>
    <property type="match status" value="1"/>
</dbReference>
<comment type="cofactor">
    <cofactor evidence="1">
        <name>dipyrromethane</name>
        <dbReference type="ChEBI" id="CHEBI:60342"/>
    </cofactor>
</comment>
<keyword evidence="5 11" id="KW-0808">Transferase</keyword>